<comment type="similarity">
    <text evidence="3">Belongs to the RimP family.</text>
</comment>
<name>A0A1H1N3E9_9CORY</name>
<feature type="region of interest" description="Disordered" evidence="4">
    <location>
        <begin position="159"/>
        <end position="182"/>
    </location>
</feature>
<dbReference type="PANTHER" id="PTHR33867">
    <property type="entry name" value="RIBOSOME MATURATION FACTOR RIMP"/>
    <property type="match status" value="1"/>
</dbReference>
<feature type="domain" description="Ribosome maturation factor RimP N-terminal" evidence="5">
    <location>
        <begin position="12"/>
        <end position="89"/>
    </location>
</feature>
<dbReference type="HAMAP" id="MF_01077">
    <property type="entry name" value="RimP"/>
    <property type="match status" value="1"/>
</dbReference>
<evidence type="ECO:0000256" key="2">
    <source>
        <dbReference type="ARBA" id="ARBA00022517"/>
    </source>
</evidence>
<dbReference type="Pfam" id="PF02576">
    <property type="entry name" value="RimP_N"/>
    <property type="match status" value="1"/>
</dbReference>
<dbReference type="EMBL" id="LT629765">
    <property type="protein sequence ID" value="SDR93506.1"/>
    <property type="molecule type" value="Genomic_DNA"/>
</dbReference>
<dbReference type="SUPFAM" id="SSF75420">
    <property type="entry name" value="YhbC-like, N-terminal domain"/>
    <property type="match status" value="1"/>
</dbReference>
<dbReference type="InterPro" id="IPR028989">
    <property type="entry name" value="RimP_N"/>
</dbReference>
<evidence type="ECO:0000256" key="4">
    <source>
        <dbReference type="SAM" id="MobiDB-lite"/>
    </source>
</evidence>
<dbReference type="OrthoDB" id="9805006at2"/>
<dbReference type="eggNOG" id="COG0779">
    <property type="taxonomic scope" value="Bacteria"/>
</dbReference>
<keyword evidence="2 3" id="KW-0690">Ribosome biogenesis</keyword>
<organism evidence="6 7">
    <name type="scientific">Corynebacterium timonense</name>
    <dbReference type="NCBI Taxonomy" id="441500"/>
    <lineage>
        <taxon>Bacteria</taxon>
        <taxon>Bacillati</taxon>
        <taxon>Actinomycetota</taxon>
        <taxon>Actinomycetes</taxon>
        <taxon>Mycobacteriales</taxon>
        <taxon>Corynebacteriaceae</taxon>
        <taxon>Corynebacterium</taxon>
    </lineage>
</organism>
<evidence type="ECO:0000256" key="3">
    <source>
        <dbReference type="HAMAP-Rule" id="MF_01077"/>
    </source>
</evidence>
<comment type="subcellular location">
    <subcellularLocation>
        <location evidence="3">Cytoplasm</location>
    </subcellularLocation>
</comment>
<evidence type="ECO:0000313" key="6">
    <source>
        <dbReference type="EMBL" id="SDR93506.1"/>
    </source>
</evidence>
<sequence>MAFPGVETLTELIRPVAERRGMDIEDIRTVKAGKKSQVVVSLDSDARPTLDELEAASNEISELFDAHEAAGEINFGAGYTLEVTTPGVDLPLTQPRHWRRNRGRKVLVGESAYRIGALDEDERTVVLIASGGKEPTVELRAVSDLAGAVVEVEFSNPPAGETELAGKSFDEAARAASHGEGE</sequence>
<dbReference type="GO" id="GO:0000028">
    <property type="term" value="P:ribosomal small subunit assembly"/>
    <property type="evidence" value="ECO:0007669"/>
    <property type="project" value="TreeGrafter"/>
</dbReference>
<dbReference type="PANTHER" id="PTHR33867:SF1">
    <property type="entry name" value="RIBOSOME MATURATION FACTOR RIMP"/>
    <property type="match status" value="1"/>
</dbReference>
<reference evidence="6 7" key="1">
    <citation type="submission" date="2016-10" db="EMBL/GenBank/DDBJ databases">
        <authorList>
            <person name="de Groot N.N."/>
        </authorList>
    </citation>
    <scope>NUCLEOTIDE SEQUENCE [LARGE SCALE GENOMIC DNA]</scope>
    <source>
        <strain evidence="6 7">DSM 45434</strain>
    </source>
</reference>
<dbReference type="NCBIfam" id="NF000930">
    <property type="entry name" value="PRK00092.2-2"/>
    <property type="match status" value="1"/>
</dbReference>
<protein>
    <recommendedName>
        <fullName evidence="3">Ribosome maturation factor RimP</fullName>
    </recommendedName>
</protein>
<evidence type="ECO:0000259" key="5">
    <source>
        <dbReference type="Pfam" id="PF02576"/>
    </source>
</evidence>
<dbReference type="Proteomes" id="UP000182237">
    <property type="component" value="Chromosome I"/>
</dbReference>
<accession>A0A1H1N3E9</accession>
<dbReference type="InterPro" id="IPR035956">
    <property type="entry name" value="RimP_N_sf"/>
</dbReference>
<evidence type="ECO:0000256" key="1">
    <source>
        <dbReference type="ARBA" id="ARBA00022490"/>
    </source>
</evidence>
<comment type="function">
    <text evidence="3">Required for maturation of 30S ribosomal subunits.</text>
</comment>
<keyword evidence="1 3" id="KW-0963">Cytoplasm</keyword>
<dbReference type="AlphaFoldDB" id="A0A1H1N3E9"/>
<proteinExistence type="inferred from homology"/>
<dbReference type="GO" id="GO:0006412">
    <property type="term" value="P:translation"/>
    <property type="evidence" value="ECO:0007669"/>
    <property type="project" value="TreeGrafter"/>
</dbReference>
<gene>
    <name evidence="3" type="primary">rimP</name>
    <name evidence="6" type="ORF">SAMN04488539_0676</name>
</gene>
<dbReference type="Gene3D" id="3.30.300.70">
    <property type="entry name" value="RimP-like superfamily, N-terminal"/>
    <property type="match status" value="1"/>
</dbReference>
<evidence type="ECO:0000313" key="7">
    <source>
        <dbReference type="Proteomes" id="UP000182237"/>
    </source>
</evidence>
<dbReference type="InterPro" id="IPR003728">
    <property type="entry name" value="Ribosome_maturation_RimP"/>
</dbReference>
<feature type="compositionally biased region" description="Basic and acidic residues" evidence="4">
    <location>
        <begin position="168"/>
        <end position="182"/>
    </location>
</feature>
<keyword evidence="7" id="KW-1185">Reference proteome</keyword>
<dbReference type="RefSeq" id="WP_019192971.1">
    <property type="nucleotide sequence ID" value="NZ_LT629765.1"/>
</dbReference>
<dbReference type="STRING" id="1203190.GCA_000312345_00100"/>
<dbReference type="GO" id="GO:0005829">
    <property type="term" value="C:cytosol"/>
    <property type="evidence" value="ECO:0007669"/>
    <property type="project" value="TreeGrafter"/>
</dbReference>